<protein>
    <submittedName>
        <fullName evidence="1">Uncharacterized protein</fullName>
    </submittedName>
</protein>
<reference evidence="1 2" key="1">
    <citation type="submission" date="2014-04" db="EMBL/GenBank/DDBJ databases">
        <authorList>
            <consortium name="DOE Joint Genome Institute"/>
            <person name="Kuo A."/>
            <person name="Kohler A."/>
            <person name="Costa M.D."/>
            <person name="Nagy L.G."/>
            <person name="Floudas D."/>
            <person name="Copeland A."/>
            <person name="Barry K.W."/>
            <person name="Cichocki N."/>
            <person name="Veneault-Fourrey C."/>
            <person name="LaButti K."/>
            <person name="Lindquist E.A."/>
            <person name="Lipzen A."/>
            <person name="Lundell T."/>
            <person name="Morin E."/>
            <person name="Murat C."/>
            <person name="Sun H."/>
            <person name="Tunlid A."/>
            <person name="Henrissat B."/>
            <person name="Grigoriev I.V."/>
            <person name="Hibbett D.S."/>
            <person name="Martin F."/>
            <person name="Nordberg H.P."/>
            <person name="Cantor M.N."/>
            <person name="Hua S.X."/>
        </authorList>
    </citation>
    <scope>NUCLEOTIDE SEQUENCE [LARGE SCALE GENOMIC DNA]</scope>
    <source>
        <strain evidence="1 2">Marx 270</strain>
    </source>
</reference>
<dbReference type="EMBL" id="KN831945">
    <property type="protein sequence ID" value="KIO14411.1"/>
    <property type="molecule type" value="Genomic_DNA"/>
</dbReference>
<accession>A0A0C3PY12</accession>
<organism evidence="1 2">
    <name type="scientific">Pisolithus tinctorius Marx 270</name>
    <dbReference type="NCBI Taxonomy" id="870435"/>
    <lineage>
        <taxon>Eukaryota</taxon>
        <taxon>Fungi</taxon>
        <taxon>Dikarya</taxon>
        <taxon>Basidiomycota</taxon>
        <taxon>Agaricomycotina</taxon>
        <taxon>Agaricomycetes</taxon>
        <taxon>Agaricomycetidae</taxon>
        <taxon>Boletales</taxon>
        <taxon>Sclerodermatineae</taxon>
        <taxon>Pisolithaceae</taxon>
        <taxon>Pisolithus</taxon>
    </lineage>
</organism>
<reference evidence="2" key="2">
    <citation type="submission" date="2015-01" db="EMBL/GenBank/DDBJ databases">
        <title>Evolutionary Origins and Diversification of the Mycorrhizal Mutualists.</title>
        <authorList>
            <consortium name="DOE Joint Genome Institute"/>
            <consortium name="Mycorrhizal Genomics Consortium"/>
            <person name="Kohler A."/>
            <person name="Kuo A."/>
            <person name="Nagy L.G."/>
            <person name="Floudas D."/>
            <person name="Copeland A."/>
            <person name="Barry K.W."/>
            <person name="Cichocki N."/>
            <person name="Veneault-Fourrey C."/>
            <person name="LaButti K."/>
            <person name="Lindquist E.A."/>
            <person name="Lipzen A."/>
            <person name="Lundell T."/>
            <person name="Morin E."/>
            <person name="Murat C."/>
            <person name="Riley R."/>
            <person name="Ohm R."/>
            <person name="Sun H."/>
            <person name="Tunlid A."/>
            <person name="Henrissat B."/>
            <person name="Grigoriev I.V."/>
            <person name="Hibbett D.S."/>
            <person name="Martin F."/>
        </authorList>
    </citation>
    <scope>NUCLEOTIDE SEQUENCE [LARGE SCALE GENOMIC DNA]</scope>
    <source>
        <strain evidence="2">Marx 270</strain>
    </source>
</reference>
<dbReference type="HOGENOM" id="CLU_2923623_0_0_1"/>
<gene>
    <name evidence="1" type="ORF">M404DRAFT_476797</name>
</gene>
<keyword evidence="2" id="KW-1185">Reference proteome</keyword>
<name>A0A0C3PY12_PISTI</name>
<dbReference type="InParanoid" id="A0A0C3PY12"/>
<proteinExistence type="predicted"/>
<dbReference type="Proteomes" id="UP000054217">
    <property type="component" value="Unassembled WGS sequence"/>
</dbReference>
<dbReference type="AlphaFoldDB" id="A0A0C3PY12"/>
<evidence type="ECO:0000313" key="2">
    <source>
        <dbReference type="Proteomes" id="UP000054217"/>
    </source>
</evidence>
<evidence type="ECO:0000313" key="1">
    <source>
        <dbReference type="EMBL" id="KIO14411.1"/>
    </source>
</evidence>
<sequence length="61" mass="7134">MLIRPIRPAILYGECERRNCVLERTWQSFHSGLATWLERLRLTPTVTFHHGKSTCVVALRI</sequence>